<keyword evidence="1 3" id="KW-0929">Antimicrobial</keyword>
<dbReference type="InterPro" id="IPR023347">
    <property type="entry name" value="Lysozyme_dom_sf"/>
</dbReference>
<comment type="similarity">
    <text evidence="3">Belongs to the glycosyl hydrolase 24 family.</text>
</comment>
<keyword evidence="5" id="KW-1185">Reference proteome</keyword>
<dbReference type="InterPro" id="IPR023346">
    <property type="entry name" value="Lysozyme-like_dom_sf"/>
</dbReference>
<comment type="catalytic activity">
    <reaction evidence="3">
        <text>Hydrolysis of (1-&gt;4)-beta-linkages between N-acetylmuramic acid and N-acetyl-D-glucosamine residues in a peptidoglycan and between N-acetyl-D-glucosamine residues in chitodextrins.</text>
        <dbReference type="EC" id="3.2.1.17"/>
    </reaction>
</comment>
<keyword evidence="3" id="KW-0326">Glycosidase</keyword>
<evidence type="ECO:0000256" key="3">
    <source>
        <dbReference type="RuleBase" id="RU003788"/>
    </source>
</evidence>
<keyword evidence="3" id="KW-0378">Hydrolase</keyword>
<keyword evidence="2 3" id="KW-0081">Bacteriolytic enzyme</keyword>
<reference evidence="4 5" key="1">
    <citation type="journal article" date="2021" name="ISME J.">
        <title>Genomic evolution of the class Acidithiobacillia: deep-branching Proteobacteria living in extreme acidic conditions.</title>
        <authorList>
            <person name="Moya-Beltran A."/>
            <person name="Beard S."/>
            <person name="Rojas-Villalobos C."/>
            <person name="Issotta F."/>
            <person name="Gallardo Y."/>
            <person name="Ulloa R."/>
            <person name="Giaveno A."/>
            <person name="Degli Esposti M."/>
            <person name="Johnson D.B."/>
            <person name="Quatrini R."/>
        </authorList>
    </citation>
    <scope>NUCLEOTIDE SEQUENCE [LARGE SCALE GENOMIC DNA]</scope>
    <source>
        <strain evidence="4 5">RW2</strain>
    </source>
</reference>
<comment type="caution">
    <text evidence="4">The sequence shown here is derived from an EMBL/GenBank/DDBJ whole genome shotgun (WGS) entry which is preliminary data.</text>
</comment>
<dbReference type="PANTHER" id="PTHR38107:SF3">
    <property type="entry name" value="LYSOZYME RRRD-RELATED"/>
    <property type="match status" value="1"/>
</dbReference>
<evidence type="ECO:0000256" key="2">
    <source>
        <dbReference type="ARBA" id="ARBA00022638"/>
    </source>
</evidence>
<proteinExistence type="inferred from homology"/>
<dbReference type="InterPro" id="IPR051018">
    <property type="entry name" value="Bacteriophage_GH24"/>
</dbReference>
<organism evidence="4 5">
    <name type="scientific">Acidithiobacillus sulfurivorans</name>
    <dbReference type="NCBI Taxonomy" id="1958756"/>
    <lineage>
        <taxon>Bacteria</taxon>
        <taxon>Pseudomonadati</taxon>
        <taxon>Pseudomonadota</taxon>
        <taxon>Acidithiobacillia</taxon>
        <taxon>Acidithiobacillales</taxon>
        <taxon>Acidithiobacillaceae</taxon>
        <taxon>Acidithiobacillus</taxon>
    </lineage>
</organism>
<dbReference type="PANTHER" id="PTHR38107">
    <property type="match status" value="1"/>
</dbReference>
<feature type="non-terminal residue" evidence="4">
    <location>
        <position position="1"/>
    </location>
</feature>
<protein>
    <recommendedName>
        <fullName evidence="3">Lysozyme</fullName>
        <ecNumber evidence="3">3.2.1.17</ecNumber>
    </recommendedName>
</protein>
<gene>
    <name evidence="4" type="ORF">HAP95_06060</name>
</gene>
<evidence type="ECO:0000313" key="4">
    <source>
        <dbReference type="EMBL" id="MBU2759718.1"/>
    </source>
</evidence>
<dbReference type="SUPFAM" id="SSF53955">
    <property type="entry name" value="Lysozyme-like"/>
    <property type="match status" value="1"/>
</dbReference>
<accession>A0ABS5ZX66</accession>
<dbReference type="InterPro" id="IPR002196">
    <property type="entry name" value="Glyco_hydro_24"/>
</dbReference>
<evidence type="ECO:0000256" key="1">
    <source>
        <dbReference type="ARBA" id="ARBA00022529"/>
    </source>
</evidence>
<dbReference type="Gene3D" id="1.10.530.40">
    <property type="match status" value="1"/>
</dbReference>
<name>A0ABS5ZX66_9PROT</name>
<evidence type="ECO:0000313" key="5">
    <source>
        <dbReference type="Proteomes" id="UP000755654"/>
    </source>
</evidence>
<sequence>FKTHETAAPHPASAACPAGSCCVKTSALPEQQAAQTQCTPAAAPTASTKSQSACINVKSSTQVTRGYKTNFLPAAESVRLTPYTDSLGNCTVGIGHLIDHKPCTKQQLGQHYSLSQVDSVLQKNLDQAEACVRQNMKGYNMSSCEFDALTDRSYNSGCSGAQKQGFFSSAQNSLNTGNYAYIDNAYNKFINYYDANPKTIGDAARAKKGLSVWTAVPKGQCASGNCALNSSNVYGP</sequence>
<dbReference type="RefSeq" id="WP_215883395.1">
    <property type="nucleotide sequence ID" value="NZ_JAAOMP010000069.1"/>
</dbReference>
<dbReference type="Proteomes" id="UP000755654">
    <property type="component" value="Unassembled WGS sequence"/>
</dbReference>
<dbReference type="EC" id="3.2.1.17" evidence="3"/>
<dbReference type="Pfam" id="PF00959">
    <property type="entry name" value="Phage_lysozyme"/>
    <property type="match status" value="1"/>
</dbReference>
<dbReference type="EMBL" id="JAAOMP010000069">
    <property type="protein sequence ID" value="MBU2759718.1"/>
    <property type="molecule type" value="Genomic_DNA"/>
</dbReference>